<evidence type="ECO:0000313" key="7">
    <source>
        <dbReference type="EMBL" id="MBS1257992.1"/>
    </source>
</evidence>
<evidence type="ECO:0000256" key="5">
    <source>
        <dbReference type="ARBA" id="ARBA00023136"/>
    </source>
</evidence>
<evidence type="ECO:0000313" key="8">
    <source>
        <dbReference type="Proteomes" id="UP000722750"/>
    </source>
</evidence>
<dbReference type="PANTHER" id="PTHR31040">
    <property type="entry name" value="NURIM"/>
    <property type="match status" value="1"/>
</dbReference>
<evidence type="ECO:0000256" key="3">
    <source>
        <dbReference type="ARBA" id="ARBA00022692"/>
    </source>
</evidence>
<feature type="transmembrane region" description="Helical" evidence="6">
    <location>
        <begin position="7"/>
        <end position="26"/>
    </location>
</feature>
<name>A0A941W2J4_9BACT</name>
<dbReference type="InterPro" id="IPR007318">
    <property type="entry name" value="Phopholipid_MeTrfase"/>
</dbReference>
<reference evidence="7" key="1">
    <citation type="journal article" date="2021" name="ISME J.">
        <title>Fine-scale metabolic discontinuity in a stratified prokaryote microbiome of a Red Sea deep halocline.</title>
        <authorList>
            <person name="Michoud G."/>
            <person name="Ngugi D.K."/>
            <person name="Barozzi A."/>
            <person name="Merlino G."/>
            <person name="Calleja M.L."/>
            <person name="Delgado-Huertas A."/>
            <person name="Moran X.A.G."/>
            <person name="Daffonchio D."/>
        </authorList>
    </citation>
    <scope>NUCLEOTIDE SEQUENCE</scope>
    <source>
        <strain evidence="7">SuakinDeep_MAG55_1</strain>
    </source>
</reference>
<feature type="transmembrane region" description="Helical" evidence="6">
    <location>
        <begin position="74"/>
        <end position="95"/>
    </location>
</feature>
<feature type="transmembrane region" description="Helical" evidence="6">
    <location>
        <begin position="147"/>
        <end position="172"/>
    </location>
</feature>
<proteinExistence type="inferred from homology"/>
<evidence type="ECO:0000256" key="2">
    <source>
        <dbReference type="ARBA" id="ARBA00010631"/>
    </source>
</evidence>
<keyword evidence="3 6" id="KW-0812">Transmembrane</keyword>
<comment type="subcellular location">
    <subcellularLocation>
        <location evidence="1">Endomembrane system</location>
        <topology evidence="1">Multi-pass membrane protein</topology>
    </subcellularLocation>
</comment>
<evidence type="ECO:0000256" key="4">
    <source>
        <dbReference type="ARBA" id="ARBA00022989"/>
    </source>
</evidence>
<gene>
    <name evidence="7" type="ORF">MAG551_01045</name>
</gene>
<dbReference type="Pfam" id="PF04191">
    <property type="entry name" value="PEMT"/>
    <property type="match status" value="1"/>
</dbReference>
<sequence>MKDVVYLVFLWCFFGFVHSIMISHFFKEILIRFTGKAFETYFYRIIYNLISLVIYSNIVYFVKNSAETFLLPRPLIYIFAIISFTGFLIAVIAFFQTDVLEFLGIKQVWRFFIKGKKGSKELFGYDKLVANGIFRFVRHPMYSGVSLVFLFNPFISTLTLTDRICAVSYLIIGSLFEEKRMLRVFGTRYKLYKRNVPGFLPYKFTHSPGHKDINV</sequence>
<organism evidence="7 8">
    <name type="scientific">Candidatus Scalindua arabica</name>
    <dbReference type="NCBI Taxonomy" id="1127984"/>
    <lineage>
        <taxon>Bacteria</taxon>
        <taxon>Pseudomonadati</taxon>
        <taxon>Planctomycetota</taxon>
        <taxon>Candidatus Brocadiia</taxon>
        <taxon>Candidatus Brocadiales</taxon>
        <taxon>Candidatus Scalinduaceae</taxon>
        <taxon>Candidatus Scalindua</taxon>
    </lineage>
</organism>
<evidence type="ECO:0000256" key="1">
    <source>
        <dbReference type="ARBA" id="ARBA00004127"/>
    </source>
</evidence>
<dbReference type="GO" id="GO:0012505">
    <property type="term" value="C:endomembrane system"/>
    <property type="evidence" value="ECO:0007669"/>
    <property type="project" value="UniProtKB-SubCell"/>
</dbReference>
<comment type="caution">
    <text evidence="7">The sequence shown here is derived from an EMBL/GenBank/DDBJ whole genome shotgun (WGS) entry which is preliminary data.</text>
</comment>
<dbReference type="InterPro" id="IPR033580">
    <property type="entry name" value="Nurim-like"/>
</dbReference>
<keyword evidence="4 6" id="KW-1133">Transmembrane helix</keyword>
<protein>
    <submittedName>
        <fullName evidence="7">Methanethiol S-methyltransferase</fullName>
    </submittedName>
</protein>
<dbReference type="Proteomes" id="UP000722750">
    <property type="component" value="Unassembled WGS sequence"/>
</dbReference>
<comment type="similarity">
    <text evidence="2">Belongs to the nurim family.</text>
</comment>
<accession>A0A941W2J4</accession>
<dbReference type="EMBL" id="JAANXD010000043">
    <property type="protein sequence ID" value="MBS1257992.1"/>
    <property type="molecule type" value="Genomic_DNA"/>
</dbReference>
<dbReference type="Gene3D" id="1.20.120.1630">
    <property type="match status" value="1"/>
</dbReference>
<evidence type="ECO:0000256" key="6">
    <source>
        <dbReference type="SAM" id="Phobius"/>
    </source>
</evidence>
<dbReference type="AlphaFoldDB" id="A0A941W2J4"/>
<dbReference type="PANTHER" id="PTHR31040:SF1">
    <property type="entry name" value="NURIM"/>
    <property type="match status" value="1"/>
</dbReference>
<keyword evidence="5 6" id="KW-0472">Membrane</keyword>
<feature type="transmembrane region" description="Helical" evidence="6">
    <location>
        <begin position="41"/>
        <end position="62"/>
    </location>
</feature>